<comment type="caution">
    <text evidence="2">The sequence shown here is derived from an EMBL/GenBank/DDBJ whole genome shotgun (WGS) entry which is preliminary data.</text>
</comment>
<name>A0A6N9Q9F4_9BACL</name>
<protein>
    <submittedName>
        <fullName evidence="2">Uncharacterized protein</fullName>
    </submittedName>
</protein>
<dbReference type="EMBL" id="SIJB01000067">
    <property type="protein sequence ID" value="NBI31214.1"/>
    <property type="molecule type" value="Genomic_DNA"/>
</dbReference>
<dbReference type="RefSeq" id="WP_160648036.1">
    <property type="nucleotide sequence ID" value="NZ_SIJB01000067.1"/>
</dbReference>
<accession>A0A6N9Q9F4</accession>
<dbReference type="AlphaFoldDB" id="A0A6N9Q9F4"/>
<proteinExistence type="predicted"/>
<feature type="region of interest" description="Disordered" evidence="1">
    <location>
        <begin position="160"/>
        <end position="179"/>
    </location>
</feature>
<organism evidence="2 3">
    <name type="scientific">Chengkuizengella marina</name>
    <dbReference type="NCBI Taxonomy" id="2507566"/>
    <lineage>
        <taxon>Bacteria</taxon>
        <taxon>Bacillati</taxon>
        <taxon>Bacillota</taxon>
        <taxon>Bacilli</taxon>
        <taxon>Bacillales</taxon>
        <taxon>Paenibacillaceae</taxon>
        <taxon>Chengkuizengella</taxon>
    </lineage>
</organism>
<sequence length="179" mass="19790">MGVFDESKCDCCVCPMQCVLEQLIGREDINLYNTNNITNMITITGVKEFIVSTSAGDFPIHQIILVQLTNSIDQPITITLKPLKKNVRECACCEDPMANLANSMKGDIVFVEYLNNFGPFQEEILKVGEGIVMGRFPGDPRFTDIFSTCAITRIINQQQSSAGTSSSRHFNINTSPPTT</sequence>
<dbReference type="Proteomes" id="UP000448943">
    <property type="component" value="Unassembled WGS sequence"/>
</dbReference>
<evidence type="ECO:0000256" key="1">
    <source>
        <dbReference type="SAM" id="MobiDB-lite"/>
    </source>
</evidence>
<keyword evidence="3" id="KW-1185">Reference proteome</keyword>
<gene>
    <name evidence="2" type="ORF">ERL59_19975</name>
</gene>
<dbReference type="OrthoDB" id="2881384at2"/>
<evidence type="ECO:0000313" key="2">
    <source>
        <dbReference type="EMBL" id="NBI31214.1"/>
    </source>
</evidence>
<evidence type="ECO:0000313" key="3">
    <source>
        <dbReference type="Proteomes" id="UP000448943"/>
    </source>
</evidence>
<reference evidence="2 3" key="1">
    <citation type="submission" date="2019-01" db="EMBL/GenBank/DDBJ databases">
        <title>Chengkuizengella sp. nov., isolated from deep-sea sediment of East Pacific Ocean.</title>
        <authorList>
            <person name="Yang J."/>
            <person name="Lai Q."/>
            <person name="Shao Z."/>
        </authorList>
    </citation>
    <scope>NUCLEOTIDE SEQUENCE [LARGE SCALE GENOMIC DNA]</scope>
    <source>
        <strain evidence="2 3">YPA3-1-1</strain>
    </source>
</reference>